<dbReference type="AlphaFoldDB" id="X0YIK0"/>
<proteinExistence type="predicted"/>
<feature type="non-terminal residue" evidence="1">
    <location>
        <position position="1"/>
    </location>
</feature>
<evidence type="ECO:0000313" key="1">
    <source>
        <dbReference type="EMBL" id="GAG46962.1"/>
    </source>
</evidence>
<organism evidence="1">
    <name type="scientific">marine sediment metagenome</name>
    <dbReference type="NCBI Taxonomy" id="412755"/>
    <lineage>
        <taxon>unclassified sequences</taxon>
        <taxon>metagenomes</taxon>
        <taxon>ecological metagenomes</taxon>
    </lineage>
</organism>
<feature type="non-terminal residue" evidence="1">
    <location>
        <position position="108"/>
    </location>
</feature>
<dbReference type="EMBL" id="BARS01058268">
    <property type="protein sequence ID" value="GAG46962.1"/>
    <property type="molecule type" value="Genomic_DNA"/>
</dbReference>
<accession>X0YIK0</accession>
<comment type="caution">
    <text evidence="1">The sequence shown here is derived from an EMBL/GenBank/DDBJ whole genome shotgun (WGS) entry which is preliminary data.</text>
</comment>
<protein>
    <submittedName>
        <fullName evidence="1">Uncharacterized protein</fullName>
    </submittedName>
</protein>
<name>X0YIK0_9ZZZZ</name>
<sequence>CKRQIREWQQASVAVAWKKRKIAKLRASRNTQLASARVLLCVAMKKNSGKLPAWAVKALKEAWFAELQYYLQVANEPAFQAAFDEMASFLAPNNPAMRWTAGELQRIT</sequence>
<reference evidence="1" key="1">
    <citation type="journal article" date="2014" name="Front. Microbiol.">
        <title>High frequency of phylogenetically diverse reductive dehalogenase-homologous genes in deep subseafloor sedimentary metagenomes.</title>
        <authorList>
            <person name="Kawai M."/>
            <person name="Futagami T."/>
            <person name="Toyoda A."/>
            <person name="Takaki Y."/>
            <person name="Nishi S."/>
            <person name="Hori S."/>
            <person name="Arai W."/>
            <person name="Tsubouchi T."/>
            <person name="Morono Y."/>
            <person name="Uchiyama I."/>
            <person name="Ito T."/>
            <person name="Fujiyama A."/>
            <person name="Inagaki F."/>
            <person name="Takami H."/>
        </authorList>
    </citation>
    <scope>NUCLEOTIDE SEQUENCE</scope>
    <source>
        <strain evidence="1">Expedition CK06-06</strain>
    </source>
</reference>
<gene>
    <name evidence="1" type="ORF">S01H1_85060</name>
</gene>